<evidence type="ECO:0000313" key="2">
    <source>
        <dbReference type="EMBL" id="EIJ34632.1"/>
    </source>
</evidence>
<evidence type="ECO:0000313" key="3">
    <source>
        <dbReference type="Proteomes" id="UP000005317"/>
    </source>
</evidence>
<protein>
    <submittedName>
        <fullName evidence="2">Uncharacterized protein</fullName>
    </submittedName>
</protein>
<accession>A0A656HEK5</accession>
<dbReference type="AlphaFoldDB" id="A0A656HEK5"/>
<dbReference type="Proteomes" id="UP000005317">
    <property type="component" value="Unassembled WGS sequence"/>
</dbReference>
<proteinExistence type="predicted"/>
<organism evidence="2 3">
    <name type="scientific">Thiothrix nivea (strain ATCC 35100 / DSM 5205 / JP2)</name>
    <dbReference type="NCBI Taxonomy" id="870187"/>
    <lineage>
        <taxon>Bacteria</taxon>
        <taxon>Pseudomonadati</taxon>
        <taxon>Pseudomonadota</taxon>
        <taxon>Gammaproteobacteria</taxon>
        <taxon>Thiotrichales</taxon>
        <taxon>Thiotrichaceae</taxon>
        <taxon>Thiothrix</taxon>
    </lineage>
</organism>
<name>A0A656HEK5_THINJ</name>
<keyword evidence="1" id="KW-1133">Transmembrane helix</keyword>
<dbReference type="EMBL" id="JH651384">
    <property type="protein sequence ID" value="EIJ34632.1"/>
    <property type="molecule type" value="Genomic_DNA"/>
</dbReference>
<keyword evidence="1" id="KW-0472">Membrane</keyword>
<reference evidence="3" key="1">
    <citation type="journal article" date="2011" name="Stand. Genomic Sci.">
        <title>Genome sequence of the filamentous, gliding Thiothrix nivea neotype strain (JP2(T)).</title>
        <authorList>
            <person name="Lapidus A."/>
            <person name="Nolan M."/>
            <person name="Lucas S."/>
            <person name="Glavina Del Rio T."/>
            <person name="Tice H."/>
            <person name="Cheng J.F."/>
            <person name="Tapia R."/>
            <person name="Han C."/>
            <person name="Goodwin L."/>
            <person name="Pitluck S."/>
            <person name="Liolios K."/>
            <person name="Pagani I."/>
            <person name="Ivanova N."/>
            <person name="Huntemann M."/>
            <person name="Mavromatis K."/>
            <person name="Mikhailova N."/>
            <person name="Pati A."/>
            <person name="Chen A."/>
            <person name="Palaniappan K."/>
            <person name="Land M."/>
            <person name="Brambilla E.M."/>
            <person name="Rohde M."/>
            <person name="Abt B."/>
            <person name="Verbarg S."/>
            <person name="Goker M."/>
            <person name="Bristow J."/>
            <person name="Eisen J.A."/>
            <person name="Markowitz V."/>
            <person name="Hugenholtz P."/>
            <person name="Kyrpides N.C."/>
            <person name="Klenk H.P."/>
            <person name="Woyke T."/>
        </authorList>
    </citation>
    <scope>NUCLEOTIDE SEQUENCE [LARGE SCALE GENOMIC DNA]</scope>
    <source>
        <strain evidence="3">ATCC 35100 / DSM 5205 / JP2</strain>
    </source>
</reference>
<keyword evidence="1" id="KW-0812">Transmembrane</keyword>
<feature type="transmembrane region" description="Helical" evidence="1">
    <location>
        <begin position="113"/>
        <end position="130"/>
    </location>
</feature>
<sequence precursor="true">MGSILLIFAMVVVFVGWAAFKLGFSKGWQEGYDTGEKAGLKQGKEDGMKAGLKAGIKEHMISTLAEIPEVPGIHADLHQQAREEILKVLNTKPAAKPSALPKTSFMSTMWQEYGGWVLVLGFVLLLVYLFRSG</sequence>
<keyword evidence="3" id="KW-1185">Reference proteome</keyword>
<evidence type="ECO:0000256" key="1">
    <source>
        <dbReference type="SAM" id="Phobius"/>
    </source>
</evidence>
<gene>
    <name evidence="2" type="ORF">Thini_2060</name>
</gene>